<evidence type="ECO:0000256" key="2">
    <source>
        <dbReference type="ARBA" id="ARBA00022692"/>
    </source>
</evidence>
<sequence>MRSAHNPLPWRLGLAAAAVLLVAAIAALALLRKETALQITLAGDQGSLPDGFYLYQRLDERGIRIKSITPAKDGMVILLESPDQAPAALSALRDLLPRDYSISRSRQYPRWIWLYRLDRNMAHLG</sequence>
<keyword evidence="1" id="KW-1003">Cell membrane</keyword>
<accession>A0ABY2SQD6</accession>
<keyword evidence="8" id="KW-1185">Reference proteome</keyword>
<feature type="domain" description="SecD export protein N-terminal TM" evidence="6">
    <location>
        <begin position="10"/>
        <end position="102"/>
    </location>
</feature>
<reference evidence="7 8" key="1">
    <citation type="submission" date="2019-04" db="EMBL/GenBank/DDBJ databases">
        <authorList>
            <person name="Li M."/>
            <person name="Gao C."/>
        </authorList>
    </citation>
    <scope>NUCLEOTIDE SEQUENCE [LARGE SCALE GENOMIC DNA]</scope>
    <source>
        <strain evidence="7 8">BGMRC 2031</strain>
    </source>
</reference>
<dbReference type="RefSeq" id="WP_136989685.1">
    <property type="nucleotide sequence ID" value="NZ_SZPQ01000009.1"/>
</dbReference>
<keyword evidence="3 5" id="KW-1133">Transmembrane helix</keyword>
<proteinExistence type="predicted"/>
<keyword evidence="4 5" id="KW-0472">Membrane</keyword>
<dbReference type="NCBIfam" id="NF007915">
    <property type="entry name" value="PRK10629.1"/>
    <property type="match status" value="1"/>
</dbReference>
<evidence type="ECO:0000256" key="1">
    <source>
        <dbReference type="ARBA" id="ARBA00022475"/>
    </source>
</evidence>
<evidence type="ECO:0000259" key="6">
    <source>
        <dbReference type="Pfam" id="PF13721"/>
    </source>
</evidence>
<dbReference type="InterPro" id="IPR027398">
    <property type="entry name" value="SecD-TM"/>
</dbReference>
<gene>
    <name evidence="7" type="primary">mzrA</name>
    <name evidence="7" type="ORF">FCN80_08275</name>
</gene>
<evidence type="ECO:0000256" key="4">
    <source>
        <dbReference type="ARBA" id="ARBA00023136"/>
    </source>
</evidence>
<evidence type="ECO:0000256" key="3">
    <source>
        <dbReference type="ARBA" id="ARBA00022989"/>
    </source>
</evidence>
<feature type="transmembrane region" description="Helical" evidence="5">
    <location>
        <begin position="12"/>
        <end position="31"/>
    </location>
</feature>
<dbReference type="Pfam" id="PF13721">
    <property type="entry name" value="SecD-TM1"/>
    <property type="match status" value="1"/>
</dbReference>
<comment type="caution">
    <text evidence="7">The sequence shown here is derived from an EMBL/GenBank/DDBJ whole genome shotgun (WGS) entry which is preliminary data.</text>
</comment>
<evidence type="ECO:0000313" key="7">
    <source>
        <dbReference type="EMBL" id="TKI06939.1"/>
    </source>
</evidence>
<organism evidence="7 8">
    <name type="scientific">Martelella alba</name>
    <dbReference type="NCBI Taxonomy" id="2590451"/>
    <lineage>
        <taxon>Bacteria</taxon>
        <taxon>Pseudomonadati</taxon>
        <taxon>Pseudomonadota</taxon>
        <taxon>Alphaproteobacteria</taxon>
        <taxon>Hyphomicrobiales</taxon>
        <taxon>Aurantimonadaceae</taxon>
        <taxon>Martelella</taxon>
    </lineage>
</organism>
<dbReference type="Proteomes" id="UP000305202">
    <property type="component" value="Unassembled WGS sequence"/>
</dbReference>
<dbReference type="Gene3D" id="3.30.70.260">
    <property type="match status" value="1"/>
</dbReference>
<dbReference type="EMBL" id="SZPQ01000009">
    <property type="protein sequence ID" value="TKI06939.1"/>
    <property type="molecule type" value="Genomic_DNA"/>
</dbReference>
<evidence type="ECO:0000256" key="5">
    <source>
        <dbReference type="SAM" id="Phobius"/>
    </source>
</evidence>
<evidence type="ECO:0000313" key="8">
    <source>
        <dbReference type="Proteomes" id="UP000305202"/>
    </source>
</evidence>
<keyword evidence="2 5" id="KW-0812">Transmembrane</keyword>
<protein>
    <submittedName>
        <fullName evidence="7">EnvZ/OmpR regulon moderator MzrA</fullName>
    </submittedName>
</protein>
<name>A0ABY2SQD6_9HYPH</name>